<sequence length="251" mass="27391">MSDTKFRDKVVVIAGGAKNLGGLLTSHFLEQGARVLVHYHSDSSREDAEKTVNLGSNLDGEAAAVQADLTKPAQVKKLFDEAENRFGPVDIAINTTGMVLRKPIAEIDEDEYDSMFDINAKAAFFFIQQAGKRLKDHGKIISIGTSLQAAFTDGYSTYAGAKAPLEHFTRAAAKELADRQISVNVVAPGPMDTPFFYPQETPERVDFHKSQAMGNQLTQIEDIAPIIEFLSADGAWFTGQTLFPNGGYTTR</sequence>
<dbReference type="NCBIfam" id="NF009385">
    <property type="entry name" value="PRK12744.1"/>
    <property type="match status" value="1"/>
</dbReference>
<dbReference type="Proteomes" id="UP000776650">
    <property type="component" value="Unassembled WGS sequence"/>
</dbReference>
<keyword evidence="2" id="KW-0560">Oxidoreductase</keyword>
<reference evidence="3" key="1">
    <citation type="journal article" date="2021" name="PeerJ">
        <title>Extensive microbial diversity within the chicken gut microbiome revealed by metagenomics and culture.</title>
        <authorList>
            <person name="Gilroy R."/>
            <person name="Ravi A."/>
            <person name="Getino M."/>
            <person name="Pursley I."/>
            <person name="Horton D.L."/>
            <person name="Alikhan N.F."/>
            <person name="Baker D."/>
            <person name="Gharbi K."/>
            <person name="Hall N."/>
            <person name="Watson M."/>
            <person name="Adriaenssens E.M."/>
            <person name="Foster-Nyarko E."/>
            <person name="Jarju S."/>
            <person name="Secka A."/>
            <person name="Antonio M."/>
            <person name="Oren A."/>
            <person name="Chaudhuri R.R."/>
            <person name="La Ragione R."/>
            <person name="Hildebrand F."/>
            <person name="Pallen M.J."/>
        </authorList>
    </citation>
    <scope>NUCLEOTIDE SEQUENCE</scope>
    <source>
        <strain evidence="3">ChiGjej1B1-18357</strain>
    </source>
</reference>
<dbReference type="RefSeq" id="WP_303910405.1">
    <property type="nucleotide sequence ID" value="NZ_DYXM01000028.1"/>
</dbReference>
<comment type="caution">
    <text evidence="3">The sequence shown here is derived from an EMBL/GenBank/DDBJ whole genome shotgun (WGS) entry which is preliminary data.</text>
</comment>
<dbReference type="InterPro" id="IPR036291">
    <property type="entry name" value="NAD(P)-bd_dom_sf"/>
</dbReference>
<evidence type="ECO:0000256" key="2">
    <source>
        <dbReference type="ARBA" id="ARBA00023002"/>
    </source>
</evidence>
<comment type="similarity">
    <text evidence="1">Belongs to the short-chain dehydrogenases/reductases (SDR) family.</text>
</comment>
<protein>
    <submittedName>
        <fullName evidence="3">SDR family oxidoreductase</fullName>
    </submittedName>
</protein>
<proteinExistence type="inferred from homology"/>
<dbReference type="EMBL" id="DYXM01000028">
    <property type="protein sequence ID" value="HJE89632.1"/>
    <property type="molecule type" value="Genomic_DNA"/>
</dbReference>
<dbReference type="AlphaFoldDB" id="A0A921F203"/>
<dbReference type="PRINTS" id="PR00080">
    <property type="entry name" value="SDRFAMILY"/>
</dbReference>
<dbReference type="InterPro" id="IPR002347">
    <property type="entry name" value="SDR_fam"/>
</dbReference>
<dbReference type="Gene3D" id="3.40.50.720">
    <property type="entry name" value="NAD(P)-binding Rossmann-like Domain"/>
    <property type="match status" value="1"/>
</dbReference>
<dbReference type="PANTHER" id="PTHR48107:SF7">
    <property type="entry name" value="RE15974P"/>
    <property type="match status" value="1"/>
</dbReference>
<dbReference type="PRINTS" id="PR00081">
    <property type="entry name" value="GDHRDH"/>
</dbReference>
<organism evidence="3 4">
    <name type="scientific">Dietzia timorensis</name>
    <dbReference type="NCBI Taxonomy" id="499555"/>
    <lineage>
        <taxon>Bacteria</taxon>
        <taxon>Bacillati</taxon>
        <taxon>Actinomycetota</taxon>
        <taxon>Actinomycetes</taxon>
        <taxon>Mycobacteriales</taxon>
        <taxon>Dietziaceae</taxon>
        <taxon>Dietzia</taxon>
    </lineage>
</organism>
<gene>
    <name evidence="3" type="ORF">K8V11_01310</name>
</gene>
<reference evidence="3" key="2">
    <citation type="submission" date="2021-09" db="EMBL/GenBank/DDBJ databases">
        <authorList>
            <person name="Gilroy R."/>
        </authorList>
    </citation>
    <scope>NUCLEOTIDE SEQUENCE</scope>
    <source>
        <strain evidence="3">ChiGjej1B1-18357</strain>
    </source>
</reference>
<dbReference type="SUPFAM" id="SSF51735">
    <property type="entry name" value="NAD(P)-binding Rossmann-fold domains"/>
    <property type="match status" value="1"/>
</dbReference>
<evidence type="ECO:0000256" key="1">
    <source>
        <dbReference type="ARBA" id="ARBA00006484"/>
    </source>
</evidence>
<name>A0A921F203_9ACTN</name>
<evidence type="ECO:0000313" key="3">
    <source>
        <dbReference type="EMBL" id="HJE89632.1"/>
    </source>
</evidence>
<dbReference type="FunFam" id="3.40.50.720:FF:000084">
    <property type="entry name" value="Short-chain dehydrogenase reductase"/>
    <property type="match status" value="1"/>
</dbReference>
<dbReference type="Pfam" id="PF13561">
    <property type="entry name" value="adh_short_C2"/>
    <property type="match status" value="1"/>
</dbReference>
<dbReference type="PANTHER" id="PTHR48107">
    <property type="entry name" value="NADPH-DEPENDENT ALDEHYDE REDUCTASE-LIKE PROTEIN, CHLOROPLASTIC-RELATED"/>
    <property type="match status" value="1"/>
</dbReference>
<accession>A0A921F203</accession>
<evidence type="ECO:0000313" key="4">
    <source>
        <dbReference type="Proteomes" id="UP000776650"/>
    </source>
</evidence>
<dbReference type="GO" id="GO:0016614">
    <property type="term" value="F:oxidoreductase activity, acting on CH-OH group of donors"/>
    <property type="evidence" value="ECO:0007669"/>
    <property type="project" value="UniProtKB-ARBA"/>
</dbReference>